<keyword evidence="2" id="KW-0812">Transmembrane</keyword>
<protein>
    <submittedName>
        <fullName evidence="3">Uncharacterized protein</fullName>
    </submittedName>
</protein>
<keyword evidence="2" id="KW-0472">Membrane</keyword>
<keyword evidence="2" id="KW-1133">Transmembrane helix</keyword>
<accession>A0A4Y2K5S1</accession>
<gene>
    <name evidence="3" type="ORF">AVEN_128819_1</name>
</gene>
<dbReference type="Proteomes" id="UP000499080">
    <property type="component" value="Unassembled WGS sequence"/>
</dbReference>
<keyword evidence="4" id="KW-1185">Reference proteome</keyword>
<feature type="transmembrane region" description="Helical" evidence="2">
    <location>
        <begin position="265"/>
        <end position="283"/>
    </location>
</feature>
<feature type="region of interest" description="Disordered" evidence="1">
    <location>
        <begin position="158"/>
        <end position="192"/>
    </location>
</feature>
<sequence>MTGTDPDTRRRRLSNARSDVLSAIVQDTSTSGEHEPPSIPFQAAGNYNYSPDASEGPEASSMLPGTDPDTAWKRLKNAKSVVPSAIAQNASTSAGDQPTTISFQLTIFMENTRKNKDSPVATHETASSLVLTETDPDTPRRCLTNARSDVSHCIVQGASTSGEHQPPSIPFQATGNHNHSPDASDGMAASSVLTGTDSDAQSAIEQDASTSGESQPPSMNILEQVCMLYVYLSFRRWQIQHYPFSSGYRVPDVCNDEWIKNAINVSLRMLLLIFLGYIVLWIIN</sequence>
<evidence type="ECO:0000313" key="3">
    <source>
        <dbReference type="EMBL" id="GBM97289.1"/>
    </source>
</evidence>
<evidence type="ECO:0000256" key="1">
    <source>
        <dbReference type="SAM" id="MobiDB-lite"/>
    </source>
</evidence>
<comment type="caution">
    <text evidence="3">The sequence shown here is derived from an EMBL/GenBank/DDBJ whole genome shotgun (WGS) entry which is preliminary data.</text>
</comment>
<dbReference type="EMBL" id="BGPR01004220">
    <property type="protein sequence ID" value="GBM97289.1"/>
    <property type="molecule type" value="Genomic_DNA"/>
</dbReference>
<evidence type="ECO:0000256" key="2">
    <source>
        <dbReference type="SAM" id="Phobius"/>
    </source>
</evidence>
<reference evidence="3 4" key="1">
    <citation type="journal article" date="2019" name="Sci. Rep.">
        <title>Orb-weaving spider Araneus ventricosus genome elucidates the spidroin gene catalogue.</title>
        <authorList>
            <person name="Kono N."/>
            <person name="Nakamura H."/>
            <person name="Ohtoshi R."/>
            <person name="Moran D.A.P."/>
            <person name="Shinohara A."/>
            <person name="Yoshida Y."/>
            <person name="Fujiwara M."/>
            <person name="Mori M."/>
            <person name="Tomita M."/>
            <person name="Arakawa K."/>
        </authorList>
    </citation>
    <scope>NUCLEOTIDE SEQUENCE [LARGE SCALE GENOMIC DNA]</scope>
</reference>
<feature type="region of interest" description="Disordered" evidence="1">
    <location>
        <begin position="1"/>
        <end position="67"/>
    </location>
</feature>
<proteinExistence type="predicted"/>
<dbReference type="OrthoDB" id="7791309at2759"/>
<organism evidence="3 4">
    <name type="scientific">Araneus ventricosus</name>
    <name type="common">Orbweaver spider</name>
    <name type="synonym">Epeira ventricosa</name>
    <dbReference type="NCBI Taxonomy" id="182803"/>
    <lineage>
        <taxon>Eukaryota</taxon>
        <taxon>Metazoa</taxon>
        <taxon>Ecdysozoa</taxon>
        <taxon>Arthropoda</taxon>
        <taxon>Chelicerata</taxon>
        <taxon>Arachnida</taxon>
        <taxon>Araneae</taxon>
        <taxon>Araneomorphae</taxon>
        <taxon>Entelegynae</taxon>
        <taxon>Araneoidea</taxon>
        <taxon>Araneidae</taxon>
        <taxon>Araneus</taxon>
    </lineage>
</organism>
<evidence type="ECO:0000313" key="4">
    <source>
        <dbReference type="Proteomes" id="UP000499080"/>
    </source>
</evidence>
<dbReference type="AlphaFoldDB" id="A0A4Y2K5S1"/>
<name>A0A4Y2K5S1_ARAVE</name>